<dbReference type="Proteomes" id="UP000249723">
    <property type="component" value="Unassembled WGS sequence"/>
</dbReference>
<keyword evidence="4" id="KW-1185">Reference proteome</keyword>
<dbReference type="EMBL" id="FMWP01000116">
    <property type="protein sequence ID" value="SDA01424.1"/>
    <property type="molecule type" value="Genomic_DNA"/>
</dbReference>
<evidence type="ECO:0000313" key="4">
    <source>
        <dbReference type="Proteomes" id="UP000249723"/>
    </source>
</evidence>
<feature type="transmembrane region" description="Helical" evidence="1">
    <location>
        <begin position="221"/>
        <end position="239"/>
    </location>
</feature>
<dbReference type="OrthoDB" id="1708823at2759"/>
<sequence length="240" mass="25376">MRMCSTRSCFALIVASGFSVVLAQNSSAATTTTTTAATQTLLPVPTYAGATPYAAASASAFAKYLPPYTYNLTEESNATKTAICAQQIQFCATSHCTSNSANVSVNFCNPKTMGWNCECNNKATSRLAPIVAPVTTYDCRLRALSCLDACQNRRNTAVTNVQTCQTACNYILTSVCGTNAEIVPFYQVKSYDDTPKYYPDTSKGGVALGVTTSAGLRSHGLVNPLVFIGAAVLGTLFIVL</sequence>
<accession>A0A2X0LGS7</accession>
<name>A0A2X0LGS7_9BASI</name>
<evidence type="ECO:0000256" key="2">
    <source>
        <dbReference type="SAM" id="SignalP"/>
    </source>
</evidence>
<feature type="chain" id="PRO_5030060216" evidence="2">
    <location>
        <begin position="24"/>
        <end position="240"/>
    </location>
</feature>
<organism evidence="3 4">
    <name type="scientific">Microbotryum saponariae</name>
    <dbReference type="NCBI Taxonomy" id="289078"/>
    <lineage>
        <taxon>Eukaryota</taxon>
        <taxon>Fungi</taxon>
        <taxon>Dikarya</taxon>
        <taxon>Basidiomycota</taxon>
        <taxon>Pucciniomycotina</taxon>
        <taxon>Microbotryomycetes</taxon>
        <taxon>Microbotryales</taxon>
        <taxon>Microbotryaceae</taxon>
        <taxon>Microbotryum</taxon>
    </lineage>
</organism>
<dbReference type="AlphaFoldDB" id="A0A2X0LGS7"/>
<evidence type="ECO:0000313" key="3">
    <source>
        <dbReference type="EMBL" id="SDA01424.1"/>
    </source>
</evidence>
<dbReference type="STRING" id="289078.A0A2X0LGS7"/>
<keyword evidence="1" id="KW-0472">Membrane</keyword>
<feature type="signal peptide" evidence="2">
    <location>
        <begin position="1"/>
        <end position="23"/>
    </location>
</feature>
<proteinExistence type="predicted"/>
<keyword evidence="2" id="KW-0732">Signal</keyword>
<gene>
    <name evidence="3" type="ORF">BZ3500_MVSOF-1268-A1-R1_CHR10-1G02652</name>
</gene>
<protein>
    <submittedName>
        <fullName evidence="3">BZ3500_MvSof-1268-A1-R1_Chr10-1g02652 protein</fullName>
    </submittedName>
</protein>
<reference evidence="4" key="1">
    <citation type="submission" date="2016-10" db="EMBL/GenBank/DDBJ databases">
        <authorList>
            <person name="Jeantristanb JTB J.-T."/>
            <person name="Ricardo R."/>
        </authorList>
    </citation>
    <scope>NUCLEOTIDE SEQUENCE [LARGE SCALE GENOMIC DNA]</scope>
</reference>
<keyword evidence="1" id="KW-1133">Transmembrane helix</keyword>
<evidence type="ECO:0000256" key="1">
    <source>
        <dbReference type="SAM" id="Phobius"/>
    </source>
</evidence>
<keyword evidence="1" id="KW-0812">Transmembrane</keyword>